<feature type="chain" id="PRO_5043465932" evidence="6">
    <location>
        <begin position="22"/>
        <end position="549"/>
    </location>
</feature>
<evidence type="ECO:0000256" key="4">
    <source>
        <dbReference type="ARBA" id="ARBA00022825"/>
    </source>
</evidence>
<dbReference type="CDD" id="cd06782">
    <property type="entry name" value="cpPDZ_CPP-like"/>
    <property type="match status" value="1"/>
</dbReference>
<dbReference type="InterPro" id="IPR041489">
    <property type="entry name" value="PDZ_6"/>
</dbReference>
<organism evidence="8 9">
    <name type="scientific">Rapidithrix thailandica</name>
    <dbReference type="NCBI Taxonomy" id="413964"/>
    <lineage>
        <taxon>Bacteria</taxon>
        <taxon>Pseudomonadati</taxon>
        <taxon>Bacteroidota</taxon>
        <taxon>Cytophagia</taxon>
        <taxon>Cytophagales</taxon>
        <taxon>Flammeovirgaceae</taxon>
        <taxon>Rapidithrix</taxon>
    </lineage>
</organism>
<gene>
    <name evidence="8" type="ORF">AAG747_07630</name>
</gene>
<dbReference type="Pfam" id="PF17820">
    <property type="entry name" value="PDZ_6"/>
    <property type="match status" value="1"/>
</dbReference>
<name>A0AAW9S8W2_9BACT</name>
<keyword evidence="2 5" id="KW-0645">Protease</keyword>
<dbReference type="InterPro" id="IPR004447">
    <property type="entry name" value="Peptidase_S41A"/>
</dbReference>
<sequence length="549" mass="62045">MKFKKLSLGVVVFTLISSLVAFSPHDKYFEIAKNIDIFVTLYQEVNKFYVDDVNPTDLMNSGINSMLNTLDPYTDYIPEDEIEDYRTMTTGEYGGVGIMIGNRNSKIMILMASEGFAADRAGLEIGDELIKIDEVDVERRNIDDISKLLKGQSGSEVNLTVRRFGHTTPLTFHLKREKIQLSNVPYFGMVTEDIGLIQLTDFTRNASKEVATALNKLKDQGAKKVILDLRSNPGGLLSEAINVSNVFLPKGLEIVSTKGKIKDWNRTNKALNSPVDTEIPLAVLINGHSASAAEIVSGVIQDYDRGVLVGRRSFGKGLVQATRSLSYNSKLKVTVAKYYIPSGRCIQEIDYSHKSKDGSPEKIPDSLRVAFKTQNGRTVYDGGGVSPDLRVSPMNYATITMSLLNRGLIFNYATEYKFKHEQIPPAKDFSLTDAEFEEFVEWLNDKEYDYRTEVEKSYDKLVISAKAEKYYDDIQNEIQALKQKIFHNKESDLYNFKKEIKRELEKEICSRYYLKNGRIEVAFDHDHDVLTAVAVLNDNDRYGEILAKH</sequence>
<comment type="caution">
    <text evidence="8">The sequence shown here is derived from an EMBL/GenBank/DDBJ whole genome shotgun (WGS) entry which is preliminary data.</text>
</comment>
<keyword evidence="3 5" id="KW-0378">Hydrolase</keyword>
<dbReference type="AlphaFoldDB" id="A0AAW9S8W2"/>
<proteinExistence type="inferred from homology"/>
<dbReference type="Proteomes" id="UP001403385">
    <property type="component" value="Unassembled WGS sequence"/>
</dbReference>
<dbReference type="SUPFAM" id="SSF50156">
    <property type="entry name" value="PDZ domain-like"/>
    <property type="match status" value="1"/>
</dbReference>
<dbReference type="InterPro" id="IPR029045">
    <property type="entry name" value="ClpP/crotonase-like_dom_sf"/>
</dbReference>
<dbReference type="EMBL" id="JBDKWZ010000003">
    <property type="protein sequence ID" value="MEN7547773.1"/>
    <property type="molecule type" value="Genomic_DNA"/>
</dbReference>
<evidence type="ECO:0000259" key="7">
    <source>
        <dbReference type="PROSITE" id="PS50106"/>
    </source>
</evidence>
<dbReference type="PROSITE" id="PS50106">
    <property type="entry name" value="PDZ"/>
    <property type="match status" value="1"/>
</dbReference>
<keyword evidence="4 5" id="KW-0720">Serine protease</keyword>
<dbReference type="Gene3D" id="2.30.42.10">
    <property type="match status" value="1"/>
</dbReference>
<dbReference type="Gene3D" id="3.30.750.44">
    <property type="match status" value="1"/>
</dbReference>
<evidence type="ECO:0000256" key="5">
    <source>
        <dbReference type="RuleBase" id="RU004404"/>
    </source>
</evidence>
<dbReference type="PANTHER" id="PTHR32060:SF30">
    <property type="entry name" value="CARBOXY-TERMINAL PROCESSING PROTEASE CTPA"/>
    <property type="match status" value="1"/>
</dbReference>
<dbReference type="PANTHER" id="PTHR32060">
    <property type="entry name" value="TAIL-SPECIFIC PROTEASE"/>
    <property type="match status" value="1"/>
</dbReference>
<keyword evidence="6" id="KW-0732">Signal</keyword>
<dbReference type="InterPro" id="IPR036034">
    <property type="entry name" value="PDZ_sf"/>
</dbReference>
<reference evidence="8 9" key="1">
    <citation type="submission" date="2024-04" db="EMBL/GenBank/DDBJ databases">
        <title>Novel genus in family Flammeovirgaceae.</title>
        <authorList>
            <person name="Nguyen T.H."/>
            <person name="Vuong T.Q."/>
            <person name="Le H."/>
            <person name="Kim S.-G."/>
        </authorList>
    </citation>
    <scope>NUCLEOTIDE SEQUENCE [LARGE SCALE GENOMIC DNA]</scope>
    <source>
        <strain evidence="8 9">JCM 23209</strain>
    </source>
</reference>
<dbReference type="SMART" id="SM00228">
    <property type="entry name" value="PDZ"/>
    <property type="match status" value="1"/>
</dbReference>
<dbReference type="Pfam" id="PF03572">
    <property type="entry name" value="Peptidase_S41"/>
    <property type="match status" value="1"/>
</dbReference>
<dbReference type="InterPro" id="IPR001478">
    <property type="entry name" value="PDZ"/>
</dbReference>
<dbReference type="GO" id="GO:0004175">
    <property type="term" value="F:endopeptidase activity"/>
    <property type="evidence" value="ECO:0007669"/>
    <property type="project" value="TreeGrafter"/>
</dbReference>
<evidence type="ECO:0000313" key="9">
    <source>
        <dbReference type="Proteomes" id="UP001403385"/>
    </source>
</evidence>
<dbReference type="Gene3D" id="3.90.226.10">
    <property type="entry name" value="2-enoyl-CoA Hydratase, Chain A, domain 1"/>
    <property type="match status" value="1"/>
</dbReference>
<evidence type="ECO:0000256" key="1">
    <source>
        <dbReference type="ARBA" id="ARBA00009179"/>
    </source>
</evidence>
<dbReference type="GO" id="GO:0007165">
    <property type="term" value="P:signal transduction"/>
    <property type="evidence" value="ECO:0007669"/>
    <property type="project" value="TreeGrafter"/>
</dbReference>
<feature type="domain" description="PDZ" evidence="7">
    <location>
        <begin position="85"/>
        <end position="150"/>
    </location>
</feature>
<dbReference type="GO" id="GO:0006508">
    <property type="term" value="P:proteolysis"/>
    <property type="evidence" value="ECO:0007669"/>
    <property type="project" value="UniProtKB-KW"/>
</dbReference>
<feature type="signal peptide" evidence="6">
    <location>
        <begin position="1"/>
        <end position="21"/>
    </location>
</feature>
<comment type="similarity">
    <text evidence="1 5">Belongs to the peptidase S41A family.</text>
</comment>
<dbReference type="SUPFAM" id="SSF52096">
    <property type="entry name" value="ClpP/crotonase"/>
    <property type="match status" value="1"/>
</dbReference>
<dbReference type="GO" id="GO:0008236">
    <property type="term" value="F:serine-type peptidase activity"/>
    <property type="evidence" value="ECO:0007669"/>
    <property type="project" value="UniProtKB-KW"/>
</dbReference>
<evidence type="ECO:0000256" key="6">
    <source>
        <dbReference type="SAM" id="SignalP"/>
    </source>
</evidence>
<dbReference type="NCBIfam" id="TIGR00225">
    <property type="entry name" value="prc"/>
    <property type="match status" value="1"/>
</dbReference>
<keyword evidence="9" id="KW-1185">Reference proteome</keyword>
<dbReference type="CDD" id="cd07560">
    <property type="entry name" value="Peptidase_S41_CPP"/>
    <property type="match status" value="1"/>
</dbReference>
<protein>
    <submittedName>
        <fullName evidence="8">S41 family peptidase</fullName>
    </submittedName>
</protein>
<evidence type="ECO:0000313" key="8">
    <source>
        <dbReference type="EMBL" id="MEN7547773.1"/>
    </source>
</evidence>
<dbReference type="GO" id="GO:0030288">
    <property type="term" value="C:outer membrane-bounded periplasmic space"/>
    <property type="evidence" value="ECO:0007669"/>
    <property type="project" value="TreeGrafter"/>
</dbReference>
<evidence type="ECO:0000256" key="3">
    <source>
        <dbReference type="ARBA" id="ARBA00022801"/>
    </source>
</evidence>
<accession>A0AAW9S8W2</accession>
<dbReference type="InterPro" id="IPR005151">
    <property type="entry name" value="Tail-specific_protease"/>
</dbReference>
<dbReference type="SMART" id="SM00245">
    <property type="entry name" value="TSPc"/>
    <property type="match status" value="1"/>
</dbReference>
<evidence type="ECO:0000256" key="2">
    <source>
        <dbReference type="ARBA" id="ARBA00022670"/>
    </source>
</evidence>
<dbReference type="RefSeq" id="WP_346820557.1">
    <property type="nucleotide sequence ID" value="NZ_JBDKWZ010000003.1"/>
</dbReference>